<reference evidence="2 3" key="1">
    <citation type="submission" date="2019-06" db="EMBL/GenBank/DDBJ databases">
        <title>Whole genome sequence for Cellvibrionaceae sp. R142.</title>
        <authorList>
            <person name="Wang G."/>
        </authorList>
    </citation>
    <scope>NUCLEOTIDE SEQUENCE [LARGE SCALE GENOMIC DNA]</scope>
    <source>
        <strain evidence="2 3">R142</strain>
    </source>
</reference>
<name>A0A545TVL2_9GAMM</name>
<keyword evidence="3" id="KW-1185">Reference proteome</keyword>
<accession>A0A545TVL2</accession>
<dbReference type="Pfam" id="PF02627">
    <property type="entry name" value="CMD"/>
    <property type="match status" value="1"/>
</dbReference>
<dbReference type="Gene3D" id="1.20.1290.10">
    <property type="entry name" value="AhpD-like"/>
    <property type="match status" value="1"/>
</dbReference>
<organism evidence="2 3">
    <name type="scientific">Exilibacterium tricleocarpae</name>
    <dbReference type="NCBI Taxonomy" id="2591008"/>
    <lineage>
        <taxon>Bacteria</taxon>
        <taxon>Pseudomonadati</taxon>
        <taxon>Pseudomonadota</taxon>
        <taxon>Gammaproteobacteria</taxon>
        <taxon>Cellvibrionales</taxon>
        <taxon>Cellvibrionaceae</taxon>
        <taxon>Exilibacterium</taxon>
    </lineage>
</organism>
<dbReference type="GO" id="GO:0051920">
    <property type="term" value="F:peroxiredoxin activity"/>
    <property type="evidence" value="ECO:0007669"/>
    <property type="project" value="InterPro"/>
</dbReference>
<dbReference type="AlphaFoldDB" id="A0A545TVL2"/>
<dbReference type="InterPro" id="IPR003779">
    <property type="entry name" value="CMD-like"/>
</dbReference>
<evidence type="ECO:0000259" key="1">
    <source>
        <dbReference type="Pfam" id="PF02627"/>
    </source>
</evidence>
<dbReference type="EMBL" id="VHSG01000008">
    <property type="protein sequence ID" value="TQV81242.1"/>
    <property type="molecule type" value="Genomic_DNA"/>
</dbReference>
<dbReference type="SUPFAM" id="SSF69118">
    <property type="entry name" value="AhpD-like"/>
    <property type="match status" value="1"/>
</dbReference>
<dbReference type="Proteomes" id="UP000319732">
    <property type="component" value="Unassembled WGS sequence"/>
</dbReference>
<dbReference type="PANTHER" id="PTHR35446">
    <property type="entry name" value="SI:CH211-175M2.5"/>
    <property type="match status" value="1"/>
</dbReference>
<gene>
    <name evidence="2" type="ORF">FKG94_09065</name>
</gene>
<feature type="domain" description="Carboxymuconolactone decarboxylase-like" evidence="1">
    <location>
        <begin position="41"/>
        <end position="123"/>
    </location>
</feature>
<comment type="caution">
    <text evidence="2">The sequence shown here is derived from an EMBL/GenBank/DDBJ whole genome shotgun (WGS) entry which is preliminary data.</text>
</comment>
<evidence type="ECO:0000313" key="2">
    <source>
        <dbReference type="EMBL" id="TQV81242.1"/>
    </source>
</evidence>
<sequence length="186" mass="20044">MSRIEPLTLTQLDAELQAIMSAGEDMMGFTPNDGLIMARKPALLKALLGLVQAVYEPGSVPIGLKKLVALMTSSASGCRYCEAHTGFGALRVGVDENKVAAIWEYPTHPLFDAAERAALDLARNAAMVPNAVTDQDFAALREHFTDEQIIELVGVISLFGFLTRWNATLATDLEAEPEDGVQGLIK</sequence>
<protein>
    <submittedName>
        <fullName evidence="2">Carboxymuconolactone decarboxylase</fullName>
    </submittedName>
</protein>
<evidence type="ECO:0000313" key="3">
    <source>
        <dbReference type="Proteomes" id="UP000319732"/>
    </source>
</evidence>
<dbReference type="PANTHER" id="PTHR35446:SF2">
    <property type="entry name" value="CARBOXYMUCONOLACTONE DECARBOXYLASE-LIKE DOMAIN-CONTAINING PROTEIN"/>
    <property type="match status" value="1"/>
</dbReference>
<proteinExistence type="predicted"/>
<dbReference type="RefSeq" id="WP_142903903.1">
    <property type="nucleotide sequence ID" value="NZ_ML660091.1"/>
</dbReference>
<dbReference type="InterPro" id="IPR029032">
    <property type="entry name" value="AhpD-like"/>
</dbReference>
<dbReference type="OrthoDB" id="9801997at2"/>